<gene>
    <name evidence="1" type="ORF">PLICRDRAFT_179709</name>
</gene>
<keyword evidence="2" id="KW-1185">Reference proteome</keyword>
<name>A0A0C9T8E7_PLICR</name>
<evidence type="ECO:0000313" key="2">
    <source>
        <dbReference type="Proteomes" id="UP000053263"/>
    </source>
</evidence>
<dbReference type="AlphaFoldDB" id="A0A0C9T8E7"/>
<protein>
    <submittedName>
        <fullName evidence="1">Unplaced genomic scaffold PLICRscaffold_18, whole genome shotgun sequence</fullName>
    </submittedName>
</protein>
<accession>A0A0C9T8E7</accession>
<dbReference type="HOGENOM" id="CLU_2347598_0_0_1"/>
<evidence type="ECO:0000313" key="1">
    <source>
        <dbReference type="EMBL" id="KII84478.1"/>
    </source>
</evidence>
<dbReference type="Proteomes" id="UP000053263">
    <property type="component" value="Unassembled WGS sequence"/>
</dbReference>
<proteinExistence type="predicted"/>
<sequence length="97" mass="10802">MEPITSSTAYVPVWKVTSKDLLRDYRLVEVDDRVVGVIRGSMHGALSGVITEMKCLVPGTYILTWILDEPFGRVNKHFVVVSVERPHSSIASSNTQD</sequence>
<organism evidence="1 2">
    <name type="scientific">Plicaturopsis crispa FD-325 SS-3</name>
    <dbReference type="NCBI Taxonomy" id="944288"/>
    <lineage>
        <taxon>Eukaryota</taxon>
        <taxon>Fungi</taxon>
        <taxon>Dikarya</taxon>
        <taxon>Basidiomycota</taxon>
        <taxon>Agaricomycotina</taxon>
        <taxon>Agaricomycetes</taxon>
        <taxon>Agaricomycetidae</taxon>
        <taxon>Amylocorticiales</taxon>
        <taxon>Amylocorticiaceae</taxon>
        <taxon>Plicatura</taxon>
        <taxon>Plicaturopsis crispa</taxon>
    </lineage>
</organism>
<dbReference type="EMBL" id="KN832571">
    <property type="protein sequence ID" value="KII84478.1"/>
    <property type="molecule type" value="Genomic_DNA"/>
</dbReference>
<reference evidence="1 2" key="1">
    <citation type="submission" date="2014-06" db="EMBL/GenBank/DDBJ databases">
        <title>Evolutionary Origins and Diversification of the Mycorrhizal Mutualists.</title>
        <authorList>
            <consortium name="DOE Joint Genome Institute"/>
            <consortium name="Mycorrhizal Genomics Consortium"/>
            <person name="Kohler A."/>
            <person name="Kuo A."/>
            <person name="Nagy L.G."/>
            <person name="Floudas D."/>
            <person name="Copeland A."/>
            <person name="Barry K.W."/>
            <person name="Cichocki N."/>
            <person name="Veneault-Fourrey C."/>
            <person name="LaButti K."/>
            <person name="Lindquist E.A."/>
            <person name="Lipzen A."/>
            <person name="Lundell T."/>
            <person name="Morin E."/>
            <person name="Murat C."/>
            <person name="Riley R."/>
            <person name="Ohm R."/>
            <person name="Sun H."/>
            <person name="Tunlid A."/>
            <person name="Henrissat B."/>
            <person name="Grigoriev I.V."/>
            <person name="Hibbett D.S."/>
            <person name="Martin F."/>
        </authorList>
    </citation>
    <scope>NUCLEOTIDE SEQUENCE [LARGE SCALE GENOMIC DNA]</scope>
    <source>
        <strain evidence="1 2">FD-325 SS-3</strain>
    </source>
</reference>